<keyword evidence="2" id="KW-0472">Membrane</keyword>
<keyword evidence="4" id="KW-1185">Reference proteome</keyword>
<dbReference type="AlphaFoldDB" id="A0A660LAI2"/>
<evidence type="ECO:0000313" key="3">
    <source>
        <dbReference type="EMBL" id="RKQ90920.1"/>
    </source>
</evidence>
<evidence type="ECO:0008006" key="5">
    <source>
        <dbReference type="Google" id="ProtNLM"/>
    </source>
</evidence>
<feature type="transmembrane region" description="Helical" evidence="2">
    <location>
        <begin position="21"/>
        <end position="45"/>
    </location>
</feature>
<evidence type="ECO:0000256" key="1">
    <source>
        <dbReference type="SAM" id="MobiDB-lite"/>
    </source>
</evidence>
<evidence type="ECO:0000256" key="2">
    <source>
        <dbReference type="SAM" id="Phobius"/>
    </source>
</evidence>
<keyword evidence="2" id="KW-0812">Transmembrane</keyword>
<protein>
    <recommendedName>
        <fullName evidence="5">SH3 domain-containing protein</fullName>
    </recommendedName>
</protein>
<keyword evidence="2" id="KW-1133">Transmembrane helix</keyword>
<dbReference type="EMBL" id="RBIL01000001">
    <property type="protein sequence ID" value="RKQ90920.1"/>
    <property type="molecule type" value="Genomic_DNA"/>
</dbReference>
<accession>A0A660LAI2</accession>
<comment type="caution">
    <text evidence="3">The sequence shown here is derived from an EMBL/GenBank/DDBJ whole genome shotgun (WGS) entry which is preliminary data.</text>
</comment>
<name>A0A660LAI2_9ACTN</name>
<organism evidence="3 4">
    <name type="scientific">Solirubrobacter pauli</name>
    <dbReference type="NCBI Taxonomy" id="166793"/>
    <lineage>
        <taxon>Bacteria</taxon>
        <taxon>Bacillati</taxon>
        <taxon>Actinomycetota</taxon>
        <taxon>Thermoleophilia</taxon>
        <taxon>Solirubrobacterales</taxon>
        <taxon>Solirubrobacteraceae</taxon>
        <taxon>Solirubrobacter</taxon>
    </lineage>
</organism>
<sequence>MSREERARGADVGRVSAQGPNLVRVVGALLATALVTLAAAAPAAAGAVHTVVDSDNDPYAGIYLRDGKSMGEFRRILERYMPYGTRVELLCADNGEAVGPYANRRWHSVRVADGAIAGQVGWIADRYLDTPNRANEATPGEPECPSGGTPAPGPGTPPPAGVPARDGASVYFSPPSPDDLSSPATLHRPYEQWRGANCSASKAASVPSWVAPANQNVTVLSGWSIGRLGPIYLLQSTSAGNRSRWQEIDYILLFDPGNLEQLTGNRCDKTYPAARLYTEWLKANASARLVILAGEATSPRRHEGIQQAYFNYLREHGGPRDRVIVCNYGSLKHRSVYTKYRSWITKPAITKSSCPDGALGWNP</sequence>
<feature type="region of interest" description="Disordered" evidence="1">
    <location>
        <begin position="131"/>
        <end position="183"/>
    </location>
</feature>
<dbReference type="OrthoDB" id="5195304at2"/>
<evidence type="ECO:0000313" key="4">
    <source>
        <dbReference type="Proteomes" id="UP000278962"/>
    </source>
</evidence>
<dbReference type="RefSeq" id="WP_147447620.1">
    <property type="nucleotide sequence ID" value="NZ_RBIL01000001.1"/>
</dbReference>
<proteinExistence type="predicted"/>
<reference evidence="3 4" key="1">
    <citation type="submission" date="2018-10" db="EMBL/GenBank/DDBJ databases">
        <title>Genomic Encyclopedia of Archaeal and Bacterial Type Strains, Phase II (KMG-II): from individual species to whole genera.</title>
        <authorList>
            <person name="Goeker M."/>
        </authorList>
    </citation>
    <scope>NUCLEOTIDE SEQUENCE [LARGE SCALE GENOMIC DNA]</scope>
    <source>
        <strain evidence="3 4">DSM 14954</strain>
    </source>
</reference>
<feature type="compositionally biased region" description="Pro residues" evidence="1">
    <location>
        <begin position="151"/>
        <end position="161"/>
    </location>
</feature>
<dbReference type="Proteomes" id="UP000278962">
    <property type="component" value="Unassembled WGS sequence"/>
</dbReference>
<gene>
    <name evidence="3" type="ORF">C8N24_0735</name>
</gene>